<reference evidence="1" key="1">
    <citation type="journal article" date="2020" name="Fungal Divers.">
        <title>Resolving the Mortierellaceae phylogeny through synthesis of multi-gene phylogenetics and phylogenomics.</title>
        <authorList>
            <person name="Vandepol N."/>
            <person name="Liber J."/>
            <person name="Desiro A."/>
            <person name="Na H."/>
            <person name="Kennedy M."/>
            <person name="Barry K."/>
            <person name="Grigoriev I.V."/>
            <person name="Miller A.N."/>
            <person name="O'Donnell K."/>
            <person name="Stajich J.E."/>
            <person name="Bonito G."/>
        </authorList>
    </citation>
    <scope>NUCLEOTIDE SEQUENCE</scope>
    <source>
        <strain evidence="1">NRRL 28262</strain>
    </source>
</reference>
<accession>A0AAD4H177</accession>
<evidence type="ECO:0000313" key="1">
    <source>
        <dbReference type="EMBL" id="KAG0247105.1"/>
    </source>
</evidence>
<dbReference type="Gene3D" id="3.40.50.1820">
    <property type="entry name" value="alpha/beta hydrolase"/>
    <property type="match status" value="1"/>
</dbReference>
<keyword evidence="2" id="KW-1185">Reference proteome</keyword>
<sequence>SEFSAMVKAGTYNTKANIMWGTVKDEAGLFVPQYFPEVVPIANVTSALALVFSPEQSALMLSNPMFQPDPSDSDAVRNLFTRAGTEFYFFCPLRYLSRQMTKRKPVYNFRFNRGRDTPLVGGGYCSASTGRVCHSADIQPVFASGAA</sequence>
<evidence type="ECO:0000313" key="2">
    <source>
        <dbReference type="Proteomes" id="UP001194580"/>
    </source>
</evidence>
<organism evidence="1 2">
    <name type="scientific">Linnemannia exigua</name>
    <dbReference type="NCBI Taxonomy" id="604196"/>
    <lineage>
        <taxon>Eukaryota</taxon>
        <taxon>Fungi</taxon>
        <taxon>Fungi incertae sedis</taxon>
        <taxon>Mucoromycota</taxon>
        <taxon>Mortierellomycotina</taxon>
        <taxon>Mortierellomycetes</taxon>
        <taxon>Mortierellales</taxon>
        <taxon>Mortierellaceae</taxon>
        <taxon>Linnemannia</taxon>
    </lineage>
</organism>
<feature type="non-terminal residue" evidence="1">
    <location>
        <position position="147"/>
    </location>
</feature>
<dbReference type="PANTHER" id="PTHR45570">
    <property type="entry name" value="CARBOXYLIC ESTER HYDROLASE"/>
    <property type="match status" value="1"/>
</dbReference>
<comment type="caution">
    <text evidence="1">The sequence shown here is derived from an EMBL/GenBank/DDBJ whole genome shotgun (WGS) entry which is preliminary data.</text>
</comment>
<proteinExistence type="predicted"/>
<dbReference type="SUPFAM" id="SSF53474">
    <property type="entry name" value="alpha/beta-Hydrolases"/>
    <property type="match status" value="1"/>
</dbReference>
<dbReference type="InterPro" id="IPR029058">
    <property type="entry name" value="AB_hydrolase_fold"/>
</dbReference>
<gene>
    <name evidence="1" type="ORF">BGZ95_009021</name>
</gene>
<protein>
    <submittedName>
        <fullName evidence="1">Uncharacterized protein</fullName>
    </submittedName>
</protein>
<name>A0AAD4H177_9FUNG</name>
<dbReference type="PANTHER" id="PTHR45570:SF2">
    <property type="entry name" value="ACETYLCHOLINESTERASE 1-LIKE"/>
    <property type="match status" value="1"/>
</dbReference>
<dbReference type="AlphaFoldDB" id="A0AAD4H177"/>
<dbReference type="EMBL" id="JAAAIL010005009">
    <property type="protein sequence ID" value="KAG0247105.1"/>
    <property type="molecule type" value="Genomic_DNA"/>
</dbReference>
<dbReference type="Proteomes" id="UP001194580">
    <property type="component" value="Unassembled WGS sequence"/>
</dbReference>
<feature type="non-terminal residue" evidence="1">
    <location>
        <position position="1"/>
    </location>
</feature>